<gene>
    <name evidence="10" type="ORF">TCAP_03061</name>
</gene>
<dbReference type="Proteomes" id="UP000236621">
    <property type="component" value="Unassembled WGS sequence"/>
</dbReference>
<comment type="subcellular location">
    <subcellularLocation>
        <location evidence="1">Membrane</location>
        <topology evidence="1">Multi-pass membrane protein</topology>
    </subcellularLocation>
</comment>
<evidence type="ECO:0000256" key="6">
    <source>
        <dbReference type="ARBA" id="ARBA00022927"/>
    </source>
</evidence>
<keyword evidence="5" id="KW-0571">Peptide transport</keyword>
<evidence type="ECO:0000256" key="5">
    <source>
        <dbReference type="ARBA" id="ARBA00022856"/>
    </source>
</evidence>
<dbReference type="InterPro" id="IPR004813">
    <property type="entry name" value="OPT"/>
</dbReference>
<dbReference type="EMBL" id="NRSZ01000469">
    <property type="protein sequence ID" value="PNY27010.1"/>
    <property type="molecule type" value="Genomic_DNA"/>
</dbReference>
<comment type="caution">
    <text evidence="10">The sequence shown here is derived from an EMBL/GenBank/DDBJ whole genome shotgun (WGS) entry which is preliminary data.</text>
</comment>
<keyword evidence="4" id="KW-0812">Transmembrane</keyword>
<keyword evidence="11" id="KW-1185">Reference proteome</keyword>
<dbReference type="OrthoDB" id="9986677at2759"/>
<dbReference type="PANTHER" id="PTHR22601">
    <property type="entry name" value="ISP4 LIKE PROTEIN"/>
    <property type="match status" value="1"/>
</dbReference>
<dbReference type="AlphaFoldDB" id="A0A2K3QHM1"/>
<evidence type="ECO:0000256" key="9">
    <source>
        <dbReference type="SAM" id="MobiDB-lite"/>
    </source>
</evidence>
<protein>
    <submittedName>
        <fullName evidence="10">Oligopeptide transporter 4</fullName>
    </submittedName>
</protein>
<feature type="region of interest" description="Disordered" evidence="9">
    <location>
        <begin position="37"/>
        <end position="59"/>
    </location>
</feature>
<evidence type="ECO:0000256" key="4">
    <source>
        <dbReference type="ARBA" id="ARBA00022692"/>
    </source>
</evidence>
<dbReference type="GO" id="GO:0015031">
    <property type="term" value="P:protein transport"/>
    <property type="evidence" value="ECO:0007669"/>
    <property type="project" value="UniProtKB-KW"/>
</dbReference>
<dbReference type="GO" id="GO:0035673">
    <property type="term" value="F:oligopeptide transmembrane transporter activity"/>
    <property type="evidence" value="ECO:0007669"/>
    <property type="project" value="InterPro"/>
</dbReference>
<dbReference type="GO" id="GO:0016020">
    <property type="term" value="C:membrane"/>
    <property type="evidence" value="ECO:0007669"/>
    <property type="project" value="UniProtKB-SubCell"/>
</dbReference>
<evidence type="ECO:0000256" key="1">
    <source>
        <dbReference type="ARBA" id="ARBA00004141"/>
    </source>
</evidence>
<name>A0A2K3QHM1_9HYPO</name>
<accession>A0A2K3QHM1</accession>
<keyword evidence="3" id="KW-0813">Transport</keyword>
<proteinExistence type="inferred from homology"/>
<evidence type="ECO:0000313" key="11">
    <source>
        <dbReference type="Proteomes" id="UP000236621"/>
    </source>
</evidence>
<evidence type="ECO:0000256" key="2">
    <source>
        <dbReference type="ARBA" id="ARBA00008807"/>
    </source>
</evidence>
<evidence type="ECO:0000313" key="10">
    <source>
        <dbReference type="EMBL" id="PNY27010.1"/>
    </source>
</evidence>
<feature type="compositionally biased region" description="Basic and acidic residues" evidence="9">
    <location>
        <begin position="38"/>
        <end position="59"/>
    </location>
</feature>
<keyword evidence="6" id="KW-0653">Protein transport</keyword>
<dbReference type="Pfam" id="PF03169">
    <property type="entry name" value="OPT"/>
    <property type="match status" value="2"/>
</dbReference>
<evidence type="ECO:0000256" key="8">
    <source>
        <dbReference type="ARBA" id="ARBA00023136"/>
    </source>
</evidence>
<dbReference type="InterPro" id="IPR004648">
    <property type="entry name" value="Oligpept_transpt"/>
</dbReference>
<organism evidence="10 11">
    <name type="scientific">Tolypocladium capitatum</name>
    <dbReference type="NCBI Taxonomy" id="45235"/>
    <lineage>
        <taxon>Eukaryota</taxon>
        <taxon>Fungi</taxon>
        <taxon>Dikarya</taxon>
        <taxon>Ascomycota</taxon>
        <taxon>Pezizomycotina</taxon>
        <taxon>Sordariomycetes</taxon>
        <taxon>Hypocreomycetidae</taxon>
        <taxon>Hypocreales</taxon>
        <taxon>Ophiocordycipitaceae</taxon>
        <taxon>Tolypocladium</taxon>
    </lineage>
</organism>
<reference evidence="10 11" key="1">
    <citation type="submission" date="2017-08" db="EMBL/GenBank/DDBJ databases">
        <title>Harnessing the power of phylogenomics to disentangle the directionality and signatures of interkingdom host jumping in the parasitic fungal genus Tolypocladium.</title>
        <authorList>
            <person name="Quandt C.A."/>
            <person name="Patterson W."/>
            <person name="Spatafora J.W."/>
        </authorList>
    </citation>
    <scope>NUCLEOTIDE SEQUENCE [LARGE SCALE GENOMIC DNA]</scope>
    <source>
        <strain evidence="10 11">CBS 113982</strain>
    </source>
</reference>
<keyword evidence="8" id="KW-0472">Membrane</keyword>
<sequence length="323" mass="35175">MPGHIEACIGGRDVLDVPKAHEGVVVTEEPCLAASDKPANDLLRETDGGDSLGSRHDDDAEYVKGHPVIRNGDDESKFLVSPRDDGDPALTFRSIVLGTAFTAFSSVITTLYTFKPAQMQVSVVFLQRTSCLYGKLPFGIKEHVVASLIASSGNNGLSGVEIYAVERLFCGRSVSTSTVLCSSKIFHFDPLANWGRLIKFGWALAFAAIWEMFPAYVMPWLGGISIFCLASIHATEGTHTVFSTIFGGASSNEGLGLLNFSFDWPYIQSTYLSLPFKQQLNSWTGYVVRYAAICSDCSMATFGMRKISTSCQLRVRVTLSLFS</sequence>
<evidence type="ECO:0000256" key="3">
    <source>
        <dbReference type="ARBA" id="ARBA00022448"/>
    </source>
</evidence>
<evidence type="ECO:0000256" key="7">
    <source>
        <dbReference type="ARBA" id="ARBA00022989"/>
    </source>
</evidence>
<keyword evidence="7" id="KW-1133">Transmembrane helix</keyword>
<comment type="similarity">
    <text evidence="2">Belongs to the oligopeptide OPT transporter family.</text>
</comment>